<dbReference type="OrthoDB" id="104333at2759"/>
<feature type="region of interest" description="Disordered" evidence="2">
    <location>
        <begin position="33"/>
        <end position="64"/>
    </location>
</feature>
<keyword evidence="4" id="KW-1185">Reference proteome</keyword>
<name>A0A8T1VUP6_9STRA</name>
<dbReference type="EMBL" id="JAGDFM010000134">
    <property type="protein sequence ID" value="KAG7384951.1"/>
    <property type="molecule type" value="Genomic_DNA"/>
</dbReference>
<evidence type="ECO:0008006" key="5">
    <source>
        <dbReference type="Google" id="ProtNLM"/>
    </source>
</evidence>
<gene>
    <name evidence="3" type="ORF">PHYPSEUDO_002097</name>
</gene>
<dbReference type="AlphaFoldDB" id="A0A8T1VUP6"/>
<evidence type="ECO:0000313" key="3">
    <source>
        <dbReference type="EMBL" id="KAG7384951.1"/>
    </source>
</evidence>
<feature type="coiled-coil region" evidence="1">
    <location>
        <begin position="85"/>
        <end position="112"/>
    </location>
</feature>
<evidence type="ECO:0000256" key="2">
    <source>
        <dbReference type="SAM" id="MobiDB-lite"/>
    </source>
</evidence>
<proteinExistence type="predicted"/>
<organism evidence="3 4">
    <name type="scientific">Phytophthora pseudosyringae</name>
    <dbReference type="NCBI Taxonomy" id="221518"/>
    <lineage>
        <taxon>Eukaryota</taxon>
        <taxon>Sar</taxon>
        <taxon>Stramenopiles</taxon>
        <taxon>Oomycota</taxon>
        <taxon>Peronosporomycetes</taxon>
        <taxon>Peronosporales</taxon>
        <taxon>Peronosporaceae</taxon>
        <taxon>Phytophthora</taxon>
    </lineage>
</organism>
<evidence type="ECO:0000256" key="1">
    <source>
        <dbReference type="SAM" id="Coils"/>
    </source>
</evidence>
<accession>A0A8T1VUP6</accession>
<protein>
    <recommendedName>
        <fullName evidence="5">M96 mating-specific protein family</fullName>
    </recommendedName>
</protein>
<evidence type="ECO:0000313" key="4">
    <source>
        <dbReference type="Proteomes" id="UP000694044"/>
    </source>
</evidence>
<sequence>MEPALPFDPERAMIDFALTPLPVTLPLGKAANYGSHAQCEGDQPRNATPSPTGAPDVDAIQGDSKDFEKKELRRLKDRIRRRKVIIRRNCEVQALRSQIDELSEQIQRKTGAEMNSSVWKATAGRQVKALQERRLLREEVRKRAGWIRGMRNLVHGQPQQAEALPASVQAEHPLLFQLYIRELDAVSKQTNDIFRAFAMDSSPQSSMIKTTREKQGDTEFFQSYGKQLMPFEYRQTCHFLWQLVALAHRQEGRQLHRQVEDPANTVAITFRYCDQDQTASVTEHYVIRRYTASYRTVLVWRALHEGEGVFRGMHSDETGWCVIHAATLDACTVVETCTRVVPMPLGSAASHVSKVDQFTSTVLKSAEEDILQISMKLDKVLLEEASELFKGM</sequence>
<comment type="caution">
    <text evidence="3">The sequence shown here is derived from an EMBL/GenBank/DDBJ whole genome shotgun (WGS) entry which is preliminary data.</text>
</comment>
<dbReference type="Proteomes" id="UP000694044">
    <property type="component" value="Unassembled WGS sequence"/>
</dbReference>
<keyword evidence="1" id="KW-0175">Coiled coil</keyword>
<reference evidence="3" key="1">
    <citation type="submission" date="2021-02" db="EMBL/GenBank/DDBJ databases">
        <authorList>
            <person name="Palmer J.M."/>
        </authorList>
    </citation>
    <scope>NUCLEOTIDE SEQUENCE</scope>
    <source>
        <strain evidence="3">SCRP734</strain>
    </source>
</reference>